<keyword evidence="3" id="KW-1185">Reference proteome</keyword>
<evidence type="ECO:0000313" key="2">
    <source>
        <dbReference type="EMBL" id="GAW84412.1"/>
    </source>
</evidence>
<evidence type="ECO:0000313" key="3">
    <source>
        <dbReference type="Proteomes" id="UP000195521"/>
    </source>
</evidence>
<evidence type="ECO:0000256" key="1">
    <source>
        <dbReference type="SAM" id="Phobius"/>
    </source>
</evidence>
<feature type="transmembrane region" description="Helical" evidence="1">
    <location>
        <begin position="304"/>
        <end position="324"/>
    </location>
</feature>
<keyword evidence="1" id="KW-0472">Membrane</keyword>
<proteinExistence type="predicted"/>
<name>A0A1Y1JUI7_PLAGO</name>
<dbReference type="RefSeq" id="XP_028547001.1">
    <property type="nucleotide sequence ID" value="XM_028691200.1"/>
</dbReference>
<accession>A0A1Y1JUI7</accession>
<keyword evidence="1" id="KW-1133">Transmembrane helix</keyword>
<dbReference type="Proteomes" id="UP000195521">
    <property type="component" value="Unassembled WGS sequence"/>
</dbReference>
<dbReference type="EMBL" id="BDQF01000303">
    <property type="protein sequence ID" value="GAW84412.1"/>
    <property type="molecule type" value="Genomic_DNA"/>
</dbReference>
<comment type="caution">
    <text evidence="2">The sequence shown here is derived from an EMBL/GenBank/DDBJ whole genome shotgun (WGS) entry which is preliminary data.</text>
</comment>
<sequence>MMMKYINYIYEYCRFYRILSKFFFNTFNADNTYIARTERLLAKNIFQRKYKQESLKVNLKLFNPKYNINNGSHEIASIYKDMELLDDCVNGLLLDEHEKFNKHVVKAEISNKTLERAIFNDYPKLHAIPLSNKIATILCDYTGKKIHEIALESTNNSLVIILTHKCNSKLYGKYTELNNVAFLTIMVICLSQILYIIGKFDFLDKNKTPQMREKEIAKEKKMEIKKKRKKDMLKYKEILKKDGIKDLDTYMKYYKQRYYSKKGIGKFDSYCEKYIFDMIDRIDKISECSNYENRRMKKKICVRYGLYGTIFCLFQLSGIIYPLTSKIKKNVTPSRYILSILGLQIYSNQVDSYQIYDYQIYATFIIILSILILVPIIYIMIKMAIMANILYIPHTDNYYINHHSNIGFYNFLSNVLILYDISLNFFYIIYNIFIKNIYIIHVFIPHYLKKLFMIIYF</sequence>
<dbReference type="AlphaFoldDB" id="A0A1Y1JUI7"/>
<keyword evidence="1" id="KW-0812">Transmembrane</keyword>
<gene>
    <name evidence="2" type="ORF">PGO_002840</name>
</gene>
<dbReference type="InterPro" id="IPR022139">
    <property type="entry name" value="Fam-L/Fam-M-like_plasmodium"/>
</dbReference>
<reference evidence="3" key="1">
    <citation type="submission" date="2017-04" db="EMBL/GenBank/DDBJ databases">
        <title>Plasmodium gonderi genome.</title>
        <authorList>
            <person name="Arisue N."/>
            <person name="Honma H."/>
            <person name="Kawai S."/>
            <person name="Tougan T."/>
            <person name="Tanabe K."/>
            <person name="Horii T."/>
        </authorList>
    </citation>
    <scope>NUCLEOTIDE SEQUENCE [LARGE SCALE GENOMIC DNA]</scope>
    <source>
        <strain evidence="3">ATCC 30045</strain>
    </source>
</reference>
<feature type="transmembrane region" description="Helical" evidence="1">
    <location>
        <begin position="177"/>
        <end position="197"/>
    </location>
</feature>
<organism evidence="2 3">
    <name type="scientific">Plasmodium gonderi</name>
    <dbReference type="NCBI Taxonomy" id="77519"/>
    <lineage>
        <taxon>Eukaryota</taxon>
        <taxon>Sar</taxon>
        <taxon>Alveolata</taxon>
        <taxon>Apicomplexa</taxon>
        <taxon>Aconoidasida</taxon>
        <taxon>Haemosporida</taxon>
        <taxon>Plasmodiidae</taxon>
        <taxon>Plasmodium</taxon>
        <taxon>Plasmodium (Plasmodium)</taxon>
    </lineage>
</organism>
<dbReference type="Pfam" id="PF12420">
    <property type="entry name" value="DUF3671"/>
    <property type="match status" value="1"/>
</dbReference>
<dbReference type="GeneID" id="39745220"/>
<feature type="transmembrane region" description="Helical" evidence="1">
    <location>
        <begin position="360"/>
        <end position="381"/>
    </location>
</feature>
<feature type="transmembrane region" description="Helical" evidence="1">
    <location>
        <begin position="425"/>
        <end position="444"/>
    </location>
</feature>
<protein>
    <submittedName>
        <fullName evidence="2">Variable surface protein</fullName>
    </submittedName>
</protein>